<dbReference type="PANTHER" id="PTHR24361:SF785">
    <property type="entry name" value="DUAL SPECIFICITY MITOGEN-ACTIVATED PROTEIN KINASE KINASE 1"/>
    <property type="match status" value="1"/>
</dbReference>
<dbReference type="EMBL" id="MLAK01000066">
    <property type="protein sequence ID" value="OHT16851.1"/>
    <property type="molecule type" value="Genomic_DNA"/>
</dbReference>
<evidence type="ECO:0000259" key="1">
    <source>
        <dbReference type="PROSITE" id="PS50011"/>
    </source>
</evidence>
<dbReference type="InterPro" id="IPR053235">
    <property type="entry name" value="Ser_Thr_kinase"/>
</dbReference>
<dbReference type="GO" id="GO:0004674">
    <property type="term" value="F:protein serine/threonine kinase activity"/>
    <property type="evidence" value="ECO:0007669"/>
    <property type="project" value="TreeGrafter"/>
</dbReference>
<keyword evidence="3" id="KW-1185">Reference proteome</keyword>
<dbReference type="InterPro" id="IPR011009">
    <property type="entry name" value="Kinase-like_dom_sf"/>
</dbReference>
<reference evidence="2" key="1">
    <citation type="submission" date="2016-10" db="EMBL/GenBank/DDBJ databases">
        <authorList>
            <person name="Benchimol M."/>
            <person name="Almeida L.G."/>
            <person name="Vasconcelos A.T."/>
            <person name="Perreira-Neves A."/>
            <person name="Rosa I.A."/>
            <person name="Tasca T."/>
            <person name="Bogo M.R."/>
            <person name="de Souza W."/>
        </authorList>
    </citation>
    <scope>NUCLEOTIDE SEQUENCE [LARGE SCALE GENOMIC DNA]</scope>
    <source>
        <strain evidence="2">K</strain>
    </source>
</reference>
<dbReference type="InterPro" id="IPR000719">
    <property type="entry name" value="Prot_kinase_dom"/>
</dbReference>
<dbReference type="SMART" id="SM00220">
    <property type="entry name" value="S_TKc"/>
    <property type="match status" value="1"/>
</dbReference>
<evidence type="ECO:0000313" key="2">
    <source>
        <dbReference type="EMBL" id="OHT16851.1"/>
    </source>
</evidence>
<dbReference type="OrthoDB" id="10252171at2759"/>
<dbReference type="PROSITE" id="PS00108">
    <property type="entry name" value="PROTEIN_KINASE_ST"/>
    <property type="match status" value="1"/>
</dbReference>
<dbReference type="GeneID" id="94848531"/>
<comment type="caution">
    <text evidence="2">The sequence shown here is derived from an EMBL/GenBank/DDBJ whole genome shotgun (WGS) entry which is preliminary data.</text>
</comment>
<dbReference type="GO" id="GO:0005524">
    <property type="term" value="F:ATP binding"/>
    <property type="evidence" value="ECO:0007669"/>
    <property type="project" value="InterPro"/>
</dbReference>
<dbReference type="GO" id="GO:0005737">
    <property type="term" value="C:cytoplasm"/>
    <property type="evidence" value="ECO:0007669"/>
    <property type="project" value="TreeGrafter"/>
</dbReference>
<dbReference type="Pfam" id="PF00069">
    <property type="entry name" value="Pkinase"/>
    <property type="match status" value="2"/>
</dbReference>
<gene>
    <name evidence="2" type="ORF">TRFO_41528</name>
</gene>
<dbReference type="PROSITE" id="PS50011">
    <property type="entry name" value="PROTEIN_KINASE_DOM"/>
    <property type="match status" value="1"/>
</dbReference>
<feature type="domain" description="Protein kinase" evidence="1">
    <location>
        <begin position="77"/>
        <end position="492"/>
    </location>
</feature>
<proteinExistence type="predicted"/>
<evidence type="ECO:0000313" key="3">
    <source>
        <dbReference type="Proteomes" id="UP000179807"/>
    </source>
</evidence>
<dbReference type="InterPro" id="IPR008271">
    <property type="entry name" value="Ser/Thr_kinase_AS"/>
</dbReference>
<accession>A0A1J4L054</accession>
<organism evidence="2 3">
    <name type="scientific">Tritrichomonas foetus</name>
    <dbReference type="NCBI Taxonomy" id="1144522"/>
    <lineage>
        <taxon>Eukaryota</taxon>
        <taxon>Metamonada</taxon>
        <taxon>Parabasalia</taxon>
        <taxon>Tritrichomonadida</taxon>
        <taxon>Tritrichomonadidae</taxon>
        <taxon>Tritrichomonas</taxon>
    </lineage>
</organism>
<dbReference type="SUPFAM" id="SSF56112">
    <property type="entry name" value="Protein kinase-like (PK-like)"/>
    <property type="match status" value="2"/>
</dbReference>
<dbReference type="RefSeq" id="XP_068369987.1">
    <property type="nucleotide sequence ID" value="XM_068513827.1"/>
</dbReference>
<protein>
    <recommendedName>
        <fullName evidence="1">Protein kinase domain-containing protein</fullName>
    </recommendedName>
</protein>
<dbReference type="AlphaFoldDB" id="A0A1J4L054"/>
<dbReference type="Gene3D" id="1.10.510.10">
    <property type="entry name" value="Transferase(Phosphotransferase) domain 1"/>
    <property type="match status" value="2"/>
</dbReference>
<dbReference type="Proteomes" id="UP000179807">
    <property type="component" value="Unassembled WGS sequence"/>
</dbReference>
<name>A0A1J4L054_9EUKA</name>
<dbReference type="PANTHER" id="PTHR24361">
    <property type="entry name" value="MITOGEN-ACTIVATED KINASE KINASE KINASE"/>
    <property type="match status" value="1"/>
</dbReference>
<sequence length="570" mass="66156">MTFIAETYEGEKIEFPVNFRGYQYLRTIDSCTHGIIIEACRSPSSIYTYNSFSDCSPAPFLNTSFNHVTASVNNVRQSEYTIIGKNNYSNSLQQILGKKTMLNINIEKTNTLRVDYKQNQLDISNNSTLDCQSISNDYSQQMENPDGIHENENQETFACKILLRKYFNDQIKIHSIERETRIQHFVNHSCIVRNHETLYFDDYIVLILDFCPYGDVIKYSKILGKIGLTKKIEILYRTLKALEYLHKRNIVHLDVKPDNIFMNKNQQAMLGDFGCSEVINESIFIYSSGTLCYASPEMILQRKGIHLYNYQNYISRINNNKTKDNNHYISKDHYNSDNNNNLIFKNNTISNINLKNTQNNLKSKKELNLIIDLNNNHSNNKSELISQASINDKVKVNPSEEISTHYNEEKSIEFYTVNDFKKCDIWSFGVTAYALITHTMPFEDENQVLIKDISKIPFDSIHNDIRDLILACVSRNPDKRPSASEFLRFPVFQNEMLVEKEPIRTKSSTILAKKGVISRNKPHLLNVSNEKKTKFESCGFDNAYLKRGITMKTPFHTHHQFFCKKTPKHT</sequence>
<dbReference type="VEuPathDB" id="TrichDB:TRFO_41528"/>